<evidence type="ECO:0000256" key="1">
    <source>
        <dbReference type="ARBA" id="ARBA00022614"/>
    </source>
</evidence>
<dbReference type="PANTHER" id="PTHR48065:SF56">
    <property type="entry name" value="RECEPTOR-LIKE PROTEIN 46"/>
    <property type="match status" value="1"/>
</dbReference>
<dbReference type="EMBL" id="CM018051">
    <property type="protein sequence ID" value="KAA8516453.1"/>
    <property type="molecule type" value="Genomic_DNA"/>
</dbReference>
<dbReference type="Pfam" id="PF00560">
    <property type="entry name" value="LRR_1"/>
    <property type="match status" value="2"/>
</dbReference>
<feature type="chain" id="PRO_5023933680" description="Leucine-rich repeat-containing N-terminal plant-type domain-containing protein" evidence="3">
    <location>
        <begin position="27"/>
        <end position="238"/>
    </location>
</feature>
<sequence>MARPTHLLATYFLYMILNLSFGPSLCCPQDQREALLQFKSLLVADLLRNNSMYTSLLDLESWNSSSDCCQWKRVACHNHSSPQQVTGLILFYLIPLLNLNTAVTSDVLTPLFRIRSLMLLDISGNSIQGDFPGFGFANLTNLVHLDMSRNGFNGSIPPQLFQLKYLQYLDLSSNSIEGTLSCHSDSLTPPKQVFRWPSIVDVELRKLVALNLQNKSVHGDSGKHWGLVEYVNFGIEPE</sequence>
<accession>A0A5J4ZCU5</accession>
<dbReference type="PANTHER" id="PTHR48065">
    <property type="entry name" value="OS10G0469600 PROTEIN"/>
    <property type="match status" value="1"/>
</dbReference>
<dbReference type="InterPro" id="IPR001611">
    <property type="entry name" value="Leu-rich_rpt"/>
</dbReference>
<keyword evidence="3" id="KW-0732">Signal</keyword>
<gene>
    <name evidence="5" type="ORF">F0562_016746</name>
</gene>
<evidence type="ECO:0000256" key="2">
    <source>
        <dbReference type="ARBA" id="ARBA00022737"/>
    </source>
</evidence>
<name>A0A5J4ZCU5_9ASTE</name>
<keyword evidence="1" id="KW-0433">Leucine-rich repeat</keyword>
<dbReference type="InterPro" id="IPR013210">
    <property type="entry name" value="LRR_N_plant-typ"/>
</dbReference>
<keyword evidence="6" id="KW-1185">Reference proteome</keyword>
<keyword evidence="2" id="KW-0677">Repeat</keyword>
<dbReference type="OrthoDB" id="1742253at2759"/>
<evidence type="ECO:0000256" key="3">
    <source>
        <dbReference type="SAM" id="SignalP"/>
    </source>
</evidence>
<evidence type="ECO:0000313" key="5">
    <source>
        <dbReference type="EMBL" id="KAA8516453.1"/>
    </source>
</evidence>
<dbReference type="SUPFAM" id="SSF52058">
    <property type="entry name" value="L domain-like"/>
    <property type="match status" value="1"/>
</dbReference>
<reference evidence="5 6" key="1">
    <citation type="submission" date="2019-09" db="EMBL/GenBank/DDBJ databases">
        <title>A chromosome-level genome assembly of the Chinese tupelo Nyssa sinensis.</title>
        <authorList>
            <person name="Yang X."/>
            <person name="Kang M."/>
            <person name="Yang Y."/>
            <person name="Xiong H."/>
            <person name="Wang M."/>
            <person name="Zhang Z."/>
            <person name="Wang Z."/>
            <person name="Wu H."/>
            <person name="Ma T."/>
            <person name="Liu J."/>
            <person name="Xi Z."/>
        </authorList>
    </citation>
    <scope>NUCLEOTIDE SEQUENCE [LARGE SCALE GENOMIC DNA]</scope>
    <source>
        <strain evidence="5">J267</strain>
        <tissue evidence="5">Leaf</tissue>
    </source>
</reference>
<dbReference type="Gene3D" id="3.80.10.10">
    <property type="entry name" value="Ribonuclease Inhibitor"/>
    <property type="match status" value="1"/>
</dbReference>
<evidence type="ECO:0000313" key="6">
    <source>
        <dbReference type="Proteomes" id="UP000325577"/>
    </source>
</evidence>
<feature type="signal peptide" evidence="3">
    <location>
        <begin position="1"/>
        <end position="26"/>
    </location>
</feature>
<proteinExistence type="predicted"/>
<protein>
    <recommendedName>
        <fullName evidence="4">Leucine-rich repeat-containing N-terminal plant-type domain-containing protein</fullName>
    </recommendedName>
</protein>
<organism evidence="5 6">
    <name type="scientific">Nyssa sinensis</name>
    <dbReference type="NCBI Taxonomy" id="561372"/>
    <lineage>
        <taxon>Eukaryota</taxon>
        <taxon>Viridiplantae</taxon>
        <taxon>Streptophyta</taxon>
        <taxon>Embryophyta</taxon>
        <taxon>Tracheophyta</taxon>
        <taxon>Spermatophyta</taxon>
        <taxon>Magnoliopsida</taxon>
        <taxon>eudicotyledons</taxon>
        <taxon>Gunneridae</taxon>
        <taxon>Pentapetalae</taxon>
        <taxon>asterids</taxon>
        <taxon>Cornales</taxon>
        <taxon>Nyssaceae</taxon>
        <taxon>Nyssa</taxon>
    </lineage>
</organism>
<dbReference type="InterPro" id="IPR032675">
    <property type="entry name" value="LRR_dom_sf"/>
</dbReference>
<dbReference type="Proteomes" id="UP000325577">
    <property type="component" value="Linkage Group LG8"/>
</dbReference>
<dbReference type="AlphaFoldDB" id="A0A5J4ZCU5"/>
<dbReference type="Pfam" id="PF08263">
    <property type="entry name" value="LRRNT_2"/>
    <property type="match status" value="1"/>
</dbReference>
<evidence type="ECO:0000259" key="4">
    <source>
        <dbReference type="Pfam" id="PF08263"/>
    </source>
</evidence>
<feature type="domain" description="Leucine-rich repeat-containing N-terminal plant-type" evidence="4">
    <location>
        <begin position="29"/>
        <end position="76"/>
    </location>
</feature>